<keyword evidence="2" id="KW-0732">Signal</keyword>
<reference evidence="3" key="2">
    <citation type="submission" date="2018-05" db="EMBL/GenBank/DDBJ databases">
        <title>OmerRS3 (Oryza meridionalis Reference Sequence Version 3).</title>
        <authorList>
            <person name="Zhang J."/>
            <person name="Kudrna D."/>
            <person name="Lee S."/>
            <person name="Talag J."/>
            <person name="Welchert J."/>
            <person name="Wing R.A."/>
        </authorList>
    </citation>
    <scope>NUCLEOTIDE SEQUENCE [LARGE SCALE GENOMIC DNA]</scope>
    <source>
        <strain evidence="3">cv. OR44</strain>
    </source>
</reference>
<evidence type="ECO:0008006" key="5">
    <source>
        <dbReference type="Google" id="ProtNLM"/>
    </source>
</evidence>
<name>A0A0E0ED07_9ORYZ</name>
<feature type="region of interest" description="Disordered" evidence="1">
    <location>
        <begin position="58"/>
        <end position="77"/>
    </location>
</feature>
<evidence type="ECO:0000313" key="4">
    <source>
        <dbReference type="Proteomes" id="UP000008021"/>
    </source>
</evidence>
<dbReference type="HOGENOM" id="CLU_1125987_0_0_1"/>
<evidence type="ECO:0000256" key="1">
    <source>
        <dbReference type="SAM" id="MobiDB-lite"/>
    </source>
</evidence>
<sequence>MERSLLAAVLLGVLAVAFPGAAVAVGTQPGAMEKATREPAPHVSLSCSPTAAAAVGTQPEAMAKASREPSPHVSLSCAPASSFAGEAPSTGKPPPQLSGADAIARDRLAAVSGGVAPALTPARGYASRPAAARRFLGEEVCDAPQLAAEVVGACIENVPDRPCCRAITAVVDFGCFCPVAESSVIFSNGITPPVILTLSVECRGTKNVSTLDHCLEDTPRNIYSLWTDIKYFISSTATVTATVSYAASSTYDASSIQV</sequence>
<feature type="chain" id="PRO_5002357883" description="Bifunctional inhibitor/plant lipid transfer protein/seed storage helical domain-containing protein" evidence="2">
    <location>
        <begin position="25"/>
        <end position="258"/>
    </location>
</feature>
<proteinExistence type="predicted"/>
<dbReference type="Gramene" id="OMERI07G15260.1">
    <property type="protein sequence ID" value="OMERI07G15260.1"/>
    <property type="gene ID" value="OMERI07G15260"/>
</dbReference>
<dbReference type="AlphaFoldDB" id="A0A0E0ED07"/>
<dbReference type="Proteomes" id="UP000008021">
    <property type="component" value="Chromosome 7"/>
</dbReference>
<feature type="signal peptide" evidence="2">
    <location>
        <begin position="1"/>
        <end position="24"/>
    </location>
</feature>
<evidence type="ECO:0000313" key="3">
    <source>
        <dbReference type="EnsemblPlants" id="OMERI07G15260.1"/>
    </source>
</evidence>
<accession>A0A0E0ED07</accession>
<reference evidence="3" key="1">
    <citation type="submission" date="2015-04" db="UniProtKB">
        <authorList>
            <consortium name="EnsemblPlants"/>
        </authorList>
    </citation>
    <scope>IDENTIFICATION</scope>
</reference>
<keyword evidence="4" id="KW-1185">Reference proteome</keyword>
<protein>
    <recommendedName>
        <fullName evidence="5">Bifunctional inhibitor/plant lipid transfer protein/seed storage helical domain-containing protein</fullName>
    </recommendedName>
</protein>
<dbReference type="EnsemblPlants" id="OMERI07G15260.1">
    <property type="protein sequence ID" value="OMERI07G15260.1"/>
    <property type="gene ID" value="OMERI07G15260"/>
</dbReference>
<evidence type="ECO:0000256" key="2">
    <source>
        <dbReference type="SAM" id="SignalP"/>
    </source>
</evidence>
<organism evidence="3">
    <name type="scientific">Oryza meridionalis</name>
    <dbReference type="NCBI Taxonomy" id="40149"/>
    <lineage>
        <taxon>Eukaryota</taxon>
        <taxon>Viridiplantae</taxon>
        <taxon>Streptophyta</taxon>
        <taxon>Embryophyta</taxon>
        <taxon>Tracheophyta</taxon>
        <taxon>Spermatophyta</taxon>
        <taxon>Magnoliopsida</taxon>
        <taxon>Liliopsida</taxon>
        <taxon>Poales</taxon>
        <taxon>Poaceae</taxon>
        <taxon>BOP clade</taxon>
        <taxon>Oryzoideae</taxon>
        <taxon>Oryzeae</taxon>
        <taxon>Oryzinae</taxon>
        <taxon>Oryza</taxon>
    </lineage>
</organism>